<evidence type="ECO:0000313" key="2">
    <source>
        <dbReference type="EMBL" id="KAK3594773.1"/>
    </source>
</evidence>
<gene>
    <name evidence="2" type="ORF">CHS0354_030712</name>
</gene>
<reference evidence="2" key="1">
    <citation type="journal article" date="2021" name="Genome Biol. Evol.">
        <title>A High-Quality Reference Genome for a Parasitic Bivalve with Doubly Uniparental Inheritance (Bivalvia: Unionida).</title>
        <authorList>
            <person name="Smith C.H."/>
        </authorList>
    </citation>
    <scope>NUCLEOTIDE SEQUENCE</scope>
    <source>
        <strain evidence="2">CHS0354</strain>
    </source>
</reference>
<organism evidence="2 3">
    <name type="scientific">Potamilus streckersoni</name>
    <dbReference type="NCBI Taxonomy" id="2493646"/>
    <lineage>
        <taxon>Eukaryota</taxon>
        <taxon>Metazoa</taxon>
        <taxon>Spiralia</taxon>
        <taxon>Lophotrochozoa</taxon>
        <taxon>Mollusca</taxon>
        <taxon>Bivalvia</taxon>
        <taxon>Autobranchia</taxon>
        <taxon>Heteroconchia</taxon>
        <taxon>Palaeoheterodonta</taxon>
        <taxon>Unionida</taxon>
        <taxon>Unionoidea</taxon>
        <taxon>Unionidae</taxon>
        <taxon>Ambleminae</taxon>
        <taxon>Lampsilini</taxon>
        <taxon>Potamilus</taxon>
    </lineage>
</organism>
<proteinExistence type="predicted"/>
<name>A0AAE0SNN1_9BIVA</name>
<keyword evidence="3" id="KW-1185">Reference proteome</keyword>
<feature type="compositionally biased region" description="Polar residues" evidence="1">
    <location>
        <begin position="1"/>
        <end position="11"/>
    </location>
</feature>
<feature type="compositionally biased region" description="Basic and acidic residues" evidence="1">
    <location>
        <begin position="68"/>
        <end position="80"/>
    </location>
</feature>
<feature type="region of interest" description="Disordered" evidence="1">
    <location>
        <begin position="1"/>
        <end position="98"/>
    </location>
</feature>
<dbReference type="AlphaFoldDB" id="A0AAE0SNN1"/>
<reference evidence="2" key="2">
    <citation type="journal article" date="2021" name="Genome Biol. Evol.">
        <title>Developing a high-quality reference genome for a parasitic bivalve with doubly uniparental inheritance (Bivalvia: Unionida).</title>
        <authorList>
            <person name="Smith C.H."/>
        </authorList>
    </citation>
    <scope>NUCLEOTIDE SEQUENCE</scope>
    <source>
        <strain evidence="2">CHS0354</strain>
        <tissue evidence="2">Mantle</tissue>
    </source>
</reference>
<comment type="caution">
    <text evidence="2">The sequence shown here is derived from an EMBL/GenBank/DDBJ whole genome shotgun (WGS) entry which is preliminary data.</text>
</comment>
<reference evidence="2" key="3">
    <citation type="submission" date="2023-05" db="EMBL/GenBank/DDBJ databases">
        <authorList>
            <person name="Smith C.H."/>
        </authorList>
    </citation>
    <scope>NUCLEOTIDE SEQUENCE</scope>
    <source>
        <strain evidence="2">CHS0354</strain>
        <tissue evidence="2">Mantle</tissue>
    </source>
</reference>
<dbReference type="Proteomes" id="UP001195483">
    <property type="component" value="Unassembled WGS sequence"/>
</dbReference>
<evidence type="ECO:0000313" key="3">
    <source>
        <dbReference type="Proteomes" id="UP001195483"/>
    </source>
</evidence>
<feature type="compositionally biased region" description="Polar residues" evidence="1">
    <location>
        <begin position="85"/>
        <end position="98"/>
    </location>
</feature>
<evidence type="ECO:0000256" key="1">
    <source>
        <dbReference type="SAM" id="MobiDB-lite"/>
    </source>
</evidence>
<protein>
    <submittedName>
        <fullName evidence="2">Uncharacterized protein</fullName>
    </submittedName>
</protein>
<sequence length="98" mass="11142">MGSKGDNNIRTSLMDKKKGKVTKTDEEENERKQSPTKSRQQSYHEKEHAANAKQGENVDPENDVNLILKDEKKRKLDSLKEPFTGRSTLRNPFGSSPN</sequence>
<accession>A0AAE0SNN1</accession>
<dbReference type="EMBL" id="JAEAOA010001828">
    <property type="protein sequence ID" value="KAK3594773.1"/>
    <property type="molecule type" value="Genomic_DNA"/>
</dbReference>